<dbReference type="RefSeq" id="WP_103203078.1">
    <property type="nucleotide sequence ID" value="NZ_CVTD020000017.1"/>
</dbReference>
<evidence type="ECO:0000256" key="1">
    <source>
        <dbReference type="SAM" id="Coils"/>
    </source>
</evidence>
<name>A0A0H5SXA7_HERHM</name>
<dbReference type="Pfam" id="PF07876">
    <property type="entry name" value="Dabb"/>
    <property type="match status" value="1"/>
</dbReference>
<dbReference type="Proteomes" id="UP000236497">
    <property type="component" value="Unassembled WGS sequence"/>
</dbReference>
<dbReference type="EMBL" id="CVTD020000017">
    <property type="protein sequence ID" value="CRZ34983.1"/>
    <property type="molecule type" value="Genomic_DNA"/>
</dbReference>
<proteinExistence type="predicted"/>
<keyword evidence="1" id="KW-0175">Coiled coil</keyword>
<feature type="domain" description="Stress-response A/B barrel" evidence="2">
    <location>
        <begin position="2"/>
        <end position="98"/>
    </location>
</feature>
<dbReference type="PANTHER" id="PTHR37832:SF1">
    <property type="entry name" value="STRESS-RESPONSE A_B BARREL DOMAIN-CONTAINING PROTEIN"/>
    <property type="match status" value="1"/>
</dbReference>
<dbReference type="SMART" id="SM00886">
    <property type="entry name" value="Dabb"/>
    <property type="match status" value="1"/>
</dbReference>
<dbReference type="PROSITE" id="PS51502">
    <property type="entry name" value="S_R_A_B_BARREL"/>
    <property type="match status" value="1"/>
</dbReference>
<dbReference type="InterPro" id="IPR011008">
    <property type="entry name" value="Dimeric_a/b-barrel"/>
</dbReference>
<gene>
    <name evidence="3" type="ORF">HHT355_1783</name>
</gene>
<dbReference type="Gene3D" id="3.30.70.100">
    <property type="match status" value="1"/>
</dbReference>
<dbReference type="OrthoDB" id="9808130at2"/>
<evidence type="ECO:0000259" key="2">
    <source>
        <dbReference type="PROSITE" id="PS51502"/>
    </source>
</evidence>
<protein>
    <recommendedName>
        <fullName evidence="2">Stress-response A/B barrel domain-containing protein</fullName>
    </recommendedName>
</protein>
<sequence length="102" mass="12092">MIRHIVAWNFREEFSEEENKKYAEEIKRELENLKNLIDGIVSLEVLIKPMFSSDADILLDSVFVSEEAYKAYQTHPEHVRVGTDIVRPRTCNRRCLDFYVNE</sequence>
<reference evidence="3 4" key="1">
    <citation type="submission" date="2015-06" db="EMBL/GenBank/DDBJ databases">
        <authorList>
            <person name="Wibberg Daniel"/>
        </authorList>
    </citation>
    <scope>NUCLEOTIDE SEQUENCE [LARGE SCALE GENOMIC DNA]</scope>
    <source>
        <strain evidence="3 4">T3/55T</strain>
    </source>
</reference>
<dbReference type="AlphaFoldDB" id="A0A0H5SXA7"/>
<evidence type="ECO:0000313" key="4">
    <source>
        <dbReference type="Proteomes" id="UP000236497"/>
    </source>
</evidence>
<feature type="coiled-coil region" evidence="1">
    <location>
        <begin position="12"/>
        <end position="43"/>
    </location>
</feature>
<dbReference type="PANTHER" id="PTHR37832">
    <property type="entry name" value="BLL2683 PROTEIN"/>
    <property type="match status" value="1"/>
</dbReference>
<keyword evidence="4" id="KW-1185">Reference proteome</keyword>
<evidence type="ECO:0000313" key="3">
    <source>
        <dbReference type="EMBL" id="CRZ34983.1"/>
    </source>
</evidence>
<organism evidence="3 4">
    <name type="scientific">Herbinix hemicellulosilytica</name>
    <dbReference type="NCBI Taxonomy" id="1564487"/>
    <lineage>
        <taxon>Bacteria</taxon>
        <taxon>Bacillati</taxon>
        <taxon>Bacillota</taxon>
        <taxon>Clostridia</taxon>
        <taxon>Lachnospirales</taxon>
        <taxon>Lachnospiraceae</taxon>
        <taxon>Herbinix</taxon>
    </lineage>
</organism>
<dbReference type="InterPro" id="IPR013097">
    <property type="entry name" value="Dabb"/>
</dbReference>
<dbReference type="SUPFAM" id="SSF54909">
    <property type="entry name" value="Dimeric alpha+beta barrel"/>
    <property type="match status" value="1"/>
</dbReference>
<accession>A0A0H5SXA7</accession>